<keyword evidence="7" id="KW-0732">Signal</keyword>
<name>A0ABN0X5A7_9ACTN</name>
<dbReference type="EMBL" id="BAAABM010000047">
    <property type="protein sequence ID" value="GAA0355484.1"/>
    <property type="molecule type" value="Genomic_DNA"/>
</dbReference>
<protein>
    <recommendedName>
        <fullName evidence="8">Peptidase S8/S53 domain-containing protein</fullName>
    </recommendedName>
</protein>
<evidence type="ECO:0000256" key="2">
    <source>
        <dbReference type="ARBA" id="ARBA00022670"/>
    </source>
</evidence>
<dbReference type="RefSeq" id="WP_252801983.1">
    <property type="nucleotide sequence ID" value="NZ_BAAABM010000047.1"/>
</dbReference>
<evidence type="ECO:0000256" key="4">
    <source>
        <dbReference type="ARBA" id="ARBA00022825"/>
    </source>
</evidence>
<dbReference type="Proteomes" id="UP001501822">
    <property type="component" value="Unassembled WGS sequence"/>
</dbReference>
<organism evidence="9 10">
    <name type="scientific">Actinoallomurus spadix</name>
    <dbReference type="NCBI Taxonomy" id="79912"/>
    <lineage>
        <taxon>Bacteria</taxon>
        <taxon>Bacillati</taxon>
        <taxon>Actinomycetota</taxon>
        <taxon>Actinomycetes</taxon>
        <taxon>Streptosporangiales</taxon>
        <taxon>Thermomonosporaceae</taxon>
        <taxon>Actinoallomurus</taxon>
    </lineage>
</organism>
<feature type="active site" description="Charge relay system" evidence="5">
    <location>
        <position position="98"/>
    </location>
</feature>
<dbReference type="SUPFAM" id="SSF52743">
    <property type="entry name" value="Subtilisin-like"/>
    <property type="match status" value="1"/>
</dbReference>
<feature type="active site" description="Charge relay system" evidence="5">
    <location>
        <position position="263"/>
    </location>
</feature>
<dbReference type="PANTHER" id="PTHR43806">
    <property type="entry name" value="PEPTIDASE S8"/>
    <property type="match status" value="1"/>
</dbReference>
<feature type="domain" description="Peptidase S8/S53" evidence="8">
    <location>
        <begin position="52"/>
        <end position="311"/>
    </location>
</feature>
<accession>A0ABN0X5A7</accession>
<feature type="signal peptide" evidence="7">
    <location>
        <begin position="1"/>
        <end position="26"/>
    </location>
</feature>
<evidence type="ECO:0000256" key="7">
    <source>
        <dbReference type="SAM" id="SignalP"/>
    </source>
</evidence>
<evidence type="ECO:0000256" key="1">
    <source>
        <dbReference type="ARBA" id="ARBA00011073"/>
    </source>
</evidence>
<sequence length="421" mass="44043">MKIVWRIAVGLVTAVAAVLPATSANALPRPLEDQWWFSAWGIQSDVWPTTTGAGVTVAVVDTGVNAKLPELSGVVLPGADTTGHDSDGRKDFDWDAGHGTAMAALIAAQGGGTTGYVGIAPDAKVLPIHGAEQLGDRIDILFKAYADGIRYGVDHGAKVISISLAIDSSRLPGHCEQSVQDAVFYALQHDVVVVAGAGNFGASTNPPMMPASCAGVLAVGAFDKHLQPYVGTERQSYVALSAPGIGATIGKDGLYYPKSWGTSIATALTSGAVALIRSRNPGMSARTVVQRLIGTARPLGTSKWNEQTGYGALQITAAMNPQRYPVPPNAPNPVFDAFDKWQASHSAAVARPIPKSSVTRTSAESGHARKRLVVISLTAAGAIVVMLVVGGFLRRRRVNVARAASTGDRKPHKNVFDTRSK</sequence>
<keyword evidence="3 5" id="KW-0378">Hydrolase</keyword>
<evidence type="ECO:0000313" key="10">
    <source>
        <dbReference type="Proteomes" id="UP001501822"/>
    </source>
</evidence>
<evidence type="ECO:0000256" key="5">
    <source>
        <dbReference type="PROSITE-ProRule" id="PRU01240"/>
    </source>
</evidence>
<keyword evidence="6" id="KW-0472">Membrane</keyword>
<feature type="transmembrane region" description="Helical" evidence="6">
    <location>
        <begin position="372"/>
        <end position="393"/>
    </location>
</feature>
<dbReference type="InterPro" id="IPR036852">
    <property type="entry name" value="Peptidase_S8/S53_dom_sf"/>
</dbReference>
<feature type="active site" description="Charge relay system" evidence="5">
    <location>
        <position position="61"/>
    </location>
</feature>
<dbReference type="Pfam" id="PF00082">
    <property type="entry name" value="Peptidase_S8"/>
    <property type="match status" value="1"/>
</dbReference>
<dbReference type="PANTHER" id="PTHR43806:SF11">
    <property type="entry name" value="CEREVISIN-RELATED"/>
    <property type="match status" value="1"/>
</dbReference>
<gene>
    <name evidence="9" type="ORF">GCM10010151_51370</name>
</gene>
<feature type="chain" id="PRO_5045903130" description="Peptidase S8/S53 domain-containing protein" evidence="7">
    <location>
        <begin position="27"/>
        <end position="421"/>
    </location>
</feature>
<dbReference type="PRINTS" id="PR00723">
    <property type="entry name" value="SUBTILISIN"/>
</dbReference>
<evidence type="ECO:0000313" key="9">
    <source>
        <dbReference type="EMBL" id="GAA0355484.1"/>
    </source>
</evidence>
<keyword evidence="4 5" id="KW-0720">Serine protease</keyword>
<comment type="caution">
    <text evidence="9">The sequence shown here is derived from an EMBL/GenBank/DDBJ whole genome shotgun (WGS) entry which is preliminary data.</text>
</comment>
<reference evidence="9 10" key="1">
    <citation type="journal article" date="2019" name="Int. J. Syst. Evol. Microbiol.">
        <title>The Global Catalogue of Microorganisms (GCM) 10K type strain sequencing project: providing services to taxonomists for standard genome sequencing and annotation.</title>
        <authorList>
            <consortium name="The Broad Institute Genomics Platform"/>
            <consortium name="The Broad Institute Genome Sequencing Center for Infectious Disease"/>
            <person name="Wu L."/>
            <person name="Ma J."/>
        </authorList>
    </citation>
    <scope>NUCLEOTIDE SEQUENCE [LARGE SCALE GENOMIC DNA]</scope>
    <source>
        <strain evidence="9 10">JCM 3146</strain>
    </source>
</reference>
<evidence type="ECO:0000256" key="6">
    <source>
        <dbReference type="SAM" id="Phobius"/>
    </source>
</evidence>
<dbReference type="InterPro" id="IPR050131">
    <property type="entry name" value="Peptidase_S8_subtilisin-like"/>
</dbReference>
<keyword evidence="6" id="KW-0812">Transmembrane</keyword>
<dbReference type="InterPro" id="IPR015500">
    <property type="entry name" value="Peptidase_S8_subtilisin-rel"/>
</dbReference>
<evidence type="ECO:0000256" key="3">
    <source>
        <dbReference type="ARBA" id="ARBA00022801"/>
    </source>
</evidence>
<dbReference type="PROSITE" id="PS51892">
    <property type="entry name" value="SUBTILASE"/>
    <property type="match status" value="1"/>
</dbReference>
<dbReference type="Gene3D" id="3.40.50.200">
    <property type="entry name" value="Peptidase S8/S53 domain"/>
    <property type="match status" value="1"/>
</dbReference>
<keyword evidence="2 5" id="KW-0645">Protease</keyword>
<dbReference type="InterPro" id="IPR000209">
    <property type="entry name" value="Peptidase_S8/S53_dom"/>
</dbReference>
<keyword evidence="6" id="KW-1133">Transmembrane helix</keyword>
<comment type="similarity">
    <text evidence="1 5">Belongs to the peptidase S8 family.</text>
</comment>
<proteinExistence type="inferred from homology"/>
<keyword evidence="10" id="KW-1185">Reference proteome</keyword>
<evidence type="ECO:0000259" key="8">
    <source>
        <dbReference type="Pfam" id="PF00082"/>
    </source>
</evidence>